<evidence type="ECO:0000313" key="4">
    <source>
        <dbReference type="Proteomes" id="UP000215914"/>
    </source>
</evidence>
<protein>
    <submittedName>
        <fullName evidence="3">Uncharacterized protein</fullName>
    </submittedName>
</protein>
<evidence type="ECO:0000313" key="2">
    <source>
        <dbReference type="EMBL" id="KAF5817188.1"/>
    </source>
</evidence>
<evidence type="ECO:0000313" key="3">
    <source>
        <dbReference type="EMBL" id="OTG33440.1"/>
    </source>
</evidence>
<dbReference type="OrthoDB" id="1886825at2759"/>
<accession>A0A251VCW1</accession>
<reference evidence="3" key="2">
    <citation type="submission" date="2017-02" db="EMBL/GenBank/DDBJ databases">
        <title>Sunflower complete genome.</title>
        <authorList>
            <person name="Langlade N."/>
            <person name="Munos S."/>
        </authorList>
    </citation>
    <scope>NUCLEOTIDE SEQUENCE [LARGE SCALE GENOMIC DNA]</scope>
    <source>
        <tissue evidence="3">Leaves</tissue>
    </source>
</reference>
<feature type="compositionally biased region" description="Polar residues" evidence="1">
    <location>
        <begin position="1"/>
        <end position="29"/>
    </location>
</feature>
<gene>
    <name evidence="3" type="ORF">HannXRQ_Chr02g0034741</name>
    <name evidence="2" type="ORF">HanXRQr2_Chr02g0050051</name>
</gene>
<reference evidence="2 4" key="1">
    <citation type="journal article" date="2017" name="Nature">
        <title>The sunflower genome provides insights into oil metabolism, flowering and Asterid evolution.</title>
        <authorList>
            <person name="Badouin H."/>
            <person name="Gouzy J."/>
            <person name="Grassa C.J."/>
            <person name="Murat F."/>
            <person name="Staton S.E."/>
            <person name="Cottret L."/>
            <person name="Lelandais-Briere C."/>
            <person name="Owens G.L."/>
            <person name="Carrere S."/>
            <person name="Mayjonade B."/>
            <person name="Legrand L."/>
            <person name="Gill N."/>
            <person name="Kane N.C."/>
            <person name="Bowers J.E."/>
            <person name="Hubner S."/>
            <person name="Bellec A."/>
            <person name="Berard A."/>
            <person name="Berges H."/>
            <person name="Blanchet N."/>
            <person name="Boniface M.C."/>
            <person name="Brunel D."/>
            <person name="Catrice O."/>
            <person name="Chaidir N."/>
            <person name="Claudel C."/>
            <person name="Donnadieu C."/>
            <person name="Faraut T."/>
            <person name="Fievet G."/>
            <person name="Helmstetter N."/>
            <person name="King M."/>
            <person name="Knapp S.J."/>
            <person name="Lai Z."/>
            <person name="Le Paslier M.C."/>
            <person name="Lippi Y."/>
            <person name="Lorenzon L."/>
            <person name="Mandel J.R."/>
            <person name="Marage G."/>
            <person name="Marchand G."/>
            <person name="Marquand E."/>
            <person name="Bret-Mestries E."/>
            <person name="Morien E."/>
            <person name="Nambeesan S."/>
            <person name="Nguyen T."/>
            <person name="Pegot-Espagnet P."/>
            <person name="Pouilly N."/>
            <person name="Raftis F."/>
            <person name="Sallet E."/>
            <person name="Schiex T."/>
            <person name="Thomas J."/>
            <person name="Vandecasteele C."/>
            <person name="Vares D."/>
            <person name="Vear F."/>
            <person name="Vautrin S."/>
            <person name="Crespi M."/>
            <person name="Mangin B."/>
            <person name="Burke J.M."/>
            <person name="Salse J."/>
            <person name="Munos S."/>
            <person name="Vincourt P."/>
            <person name="Rieseberg L.H."/>
            <person name="Langlade N.B."/>
        </authorList>
    </citation>
    <scope>NUCLEOTIDE SEQUENCE [LARGE SCALE GENOMIC DNA]</scope>
    <source>
        <strain evidence="4">cv. SF193</strain>
        <tissue evidence="2">Leaves</tissue>
    </source>
</reference>
<dbReference type="InParanoid" id="A0A251VCW1"/>
<dbReference type="Proteomes" id="UP000215914">
    <property type="component" value="Chromosome 2"/>
</dbReference>
<reference evidence="2" key="3">
    <citation type="submission" date="2020-06" db="EMBL/GenBank/DDBJ databases">
        <title>Helianthus annuus Genome sequencing and assembly Release 2.</title>
        <authorList>
            <person name="Gouzy J."/>
            <person name="Langlade N."/>
            <person name="Munos S."/>
        </authorList>
    </citation>
    <scope>NUCLEOTIDE SEQUENCE</scope>
    <source>
        <tissue evidence="2">Leaves</tissue>
    </source>
</reference>
<keyword evidence="4" id="KW-1185">Reference proteome</keyword>
<dbReference type="AlphaFoldDB" id="A0A251VCW1"/>
<sequence>MATSTEKQTETSPENPNNGGVRQNPNNGTDPAHDFETRARSWLSTLPTDHSLTVFDVETWLQSNNSSLPDHIKSMPPSDVFQLITSFSTDVNPSNEEKDPYHFRFQRSDQWMPIYSWLETLKTDEVIKSKEILDWLTENHEIRDDLLSRHSRYHLMHYIKKCHMKILKKREKKKGLHTTIKLSSAKAHKSEEKKSLAMLSSSSSVAKLPKDSPIYMVKRNEAFRKYQILTEMEKQLGTFFQNQNQETANVVAGP</sequence>
<evidence type="ECO:0000256" key="1">
    <source>
        <dbReference type="SAM" id="MobiDB-lite"/>
    </source>
</evidence>
<dbReference type="OMA" id="SIQHYMR"/>
<dbReference type="EMBL" id="MNCJ02000317">
    <property type="protein sequence ID" value="KAF5817188.1"/>
    <property type="molecule type" value="Genomic_DNA"/>
</dbReference>
<name>A0A251VCW1_HELAN</name>
<dbReference type="Gramene" id="mRNA:HanXRQr2_Chr02g0050051">
    <property type="protein sequence ID" value="mRNA:HanXRQr2_Chr02g0050051"/>
    <property type="gene ID" value="HanXRQr2_Chr02g0050051"/>
</dbReference>
<organism evidence="3 4">
    <name type="scientific">Helianthus annuus</name>
    <name type="common">Common sunflower</name>
    <dbReference type="NCBI Taxonomy" id="4232"/>
    <lineage>
        <taxon>Eukaryota</taxon>
        <taxon>Viridiplantae</taxon>
        <taxon>Streptophyta</taxon>
        <taxon>Embryophyta</taxon>
        <taxon>Tracheophyta</taxon>
        <taxon>Spermatophyta</taxon>
        <taxon>Magnoliopsida</taxon>
        <taxon>eudicotyledons</taxon>
        <taxon>Gunneridae</taxon>
        <taxon>Pentapetalae</taxon>
        <taxon>asterids</taxon>
        <taxon>campanulids</taxon>
        <taxon>Asterales</taxon>
        <taxon>Asteraceae</taxon>
        <taxon>Asteroideae</taxon>
        <taxon>Heliantheae alliance</taxon>
        <taxon>Heliantheae</taxon>
        <taxon>Helianthus</taxon>
    </lineage>
</organism>
<dbReference type="STRING" id="4232.A0A251VCW1"/>
<feature type="region of interest" description="Disordered" evidence="1">
    <location>
        <begin position="1"/>
        <end position="34"/>
    </location>
</feature>
<dbReference type="FunCoup" id="A0A251VCW1">
    <property type="interactions" value="1096"/>
</dbReference>
<proteinExistence type="predicted"/>
<dbReference type="EMBL" id="CM007891">
    <property type="protein sequence ID" value="OTG33440.1"/>
    <property type="molecule type" value="Genomic_DNA"/>
</dbReference>